<dbReference type="SMART" id="SM00051">
    <property type="entry name" value="DSL"/>
    <property type="match status" value="1"/>
</dbReference>
<dbReference type="Proteomes" id="UP000483820">
    <property type="component" value="Chromosome IV"/>
</dbReference>
<organism evidence="11 12">
    <name type="scientific">Caenorhabditis remanei</name>
    <name type="common">Caenorhabditis vulgaris</name>
    <dbReference type="NCBI Taxonomy" id="31234"/>
    <lineage>
        <taxon>Eukaryota</taxon>
        <taxon>Metazoa</taxon>
        <taxon>Ecdysozoa</taxon>
        <taxon>Nematoda</taxon>
        <taxon>Chromadorea</taxon>
        <taxon>Rhabditida</taxon>
        <taxon>Rhabditina</taxon>
        <taxon>Rhabditomorpha</taxon>
        <taxon>Rhabditoidea</taxon>
        <taxon>Rhabditidae</taxon>
        <taxon>Peloderinae</taxon>
        <taxon>Caenorhabditis</taxon>
    </lineage>
</organism>
<evidence type="ECO:0000313" key="11">
    <source>
        <dbReference type="EMBL" id="KAF1759227.1"/>
    </source>
</evidence>
<comment type="subcellular location">
    <subcellularLocation>
        <location evidence="7">Membrane</location>
        <topology evidence="7">Single-pass type I membrane protein</topology>
    </subcellularLocation>
</comment>
<evidence type="ECO:0000256" key="3">
    <source>
        <dbReference type="ARBA" id="ARBA00022737"/>
    </source>
</evidence>
<keyword evidence="7" id="KW-1133">Transmembrane helix</keyword>
<keyword evidence="7 8" id="KW-0732">Signal</keyword>
<keyword evidence="4 5" id="KW-1015">Disulfide bond</keyword>
<gene>
    <name evidence="11" type="ORF">GCK72_015688</name>
</gene>
<dbReference type="GO" id="GO:0005112">
    <property type="term" value="F:Notch binding"/>
    <property type="evidence" value="ECO:0007669"/>
    <property type="project" value="InterPro"/>
</dbReference>
<evidence type="ECO:0000256" key="6">
    <source>
        <dbReference type="PROSITE-ProRule" id="PRU00377"/>
    </source>
</evidence>
<dbReference type="CTD" id="9807137"/>
<evidence type="ECO:0000256" key="8">
    <source>
        <dbReference type="SAM" id="SignalP"/>
    </source>
</evidence>
<dbReference type="Gene3D" id="2.10.25.10">
    <property type="entry name" value="Laminin"/>
    <property type="match status" value="1"/>
</dbReference>
<accession>A0A6A5GVP8</accession>
<feature type="chain" id="PRO_5025350953" description="Delta-like protein" evidence="8">
    <location>
        <begin position="19"/>
        <end position="255"/>
    </location>
</feature>
<comment type="caution">
    <text evidence="11">The sequence shown here is derived from an EMBL/GenBank/DDBJ whole genome shotgun (WGS) entry which is preliminary data.</text>
</comment>
<feature type="disulfide bond" evidence="6">
    <location>
        <begin position="136"/>
        <end position="148"/>
    </location>
</feature>
<feature type="domain" description="EGF-like" evidence="9">
    <location>
        <begin position="170"/>
        <end position="212"/>
    </location>
</feature>
<evidence type="ECO:0000259" key="9">
    <source>
        <dbReference type="PROSITE" id="PS50026"/>
    </source>
</evidence>
<feature type="signal peptide" evidence="8">
    <location>
        <begin position="1"/>
        <end position="18"/>
    </location>
</feature>
<evidence type="ECO:0000256" key="7">
    <source>
        <dbReference type="RuleBase" id="RU280815"/>
    </source>
</evidence>
<dbReference type="PROSITE" id="PS00022">
    <property type="entry name" value="EGF_1"/>
    <property type="match status" value="1"/>
</dbReference>
<dbReference type="GeneID" id="9807137"/>
<keyword evidence="7" id="KW-0472">Membrane</keyword>
<dbReference type="EMBL" id="WUAV01000004">
    <property type="protein sequence ID" value="KAF1759227.1"/>
    <property type="molecule type" value="Genomic_DNA"/>
</dbReference>
<evidence type="ECO:0000256" key="5">
    <source>
        <dbReference type="PROSITE-ProRule" id="PRU00076"/>
    </source>
</evidence>
<sequence>MPHLPLFLLFLQYPLIQSSGYLELLLKSAFPLNASIEFSDDIYFPTNKRVYNLSFGVDELRMLTNIPVTFHRPATVLITSGAVEKFGLKFETIRSERWDTRVMTISPERIHLPFSGFVIDIKCDRNWYGPYCDQYCNNNLAETVNRRCTDSGTLGCPLYSYGPKCNQRIHGPECECQNKGVCVSSFPKNSTGVTVDELVCECPYGYVGKRCEQKEYEYAAPITVEMHGFQRKSDLMEQFYNQSLVVNELNVFRWI</sequence>
<dbReference type="InterPro" id="IPR001774">
    <property type="entry name" value="DSL"/>
</dbReference>
<dbReference type="GO" id="GO:0001708">
    <property type="term" value="P:cell fate specification"/>
    <property type="evidence" value="ECO:0007669"/>
    <property type="project" value="InterPro"/>
</dbReference>
<dbReference type="PROSITE" id="PS50026">
    <property type="entry name" value="EGF_3"/>
    <property type="match status" value="1"/>
</dbReference>
<keyword evidence="1 7" id="KW-0217">Developmental protein</keyword>
<keyword evidence="2 5" id="KW-0245">EGF-like domain</keyword>
<dbReference type="SUPFAM" id="SSF57196">
    <property type="entry name" value="EGF/Laminin"/>
    <property type="match status" value="1"/>
</dbReference>
<feature type="disulfide bond" evidence="6">
    <location>
        <begin position="123"/>
        <end position="132"/>
    </location>
</feature>
<reference evidence="11 12" key="1">
    <citation type="submission" date="2019-12" db="EMBL/GenBank/DDBJ databases">
        <title>Chromosome-level assembly of the Caenorhabditis remanei genome.</title>
        <authorList>
            <person name="Teterina A.A."/>
            <person name="Willis J.H."/>
            <person name="Phillips P.C."/>
        </authorList>
    </citation>
    <scope>NUCLEOTIDE SEQUENCE [LARGE SCALE GENOMIC DNA]</scope>
    <source>
        <strain evidence="11 12">PX506</strain>
        <tissue evidence="11">Whole organism</tissue>
    </source>
</reference>
<dbReference type="RefSeq" id="XP_003095118.2">
    <property type="nucleotide sequence ID" value="XM_003095070.2"/>
</dbReference>
<protein>
    <recommendedName>
        <fullName evidence="7">Delta-like protein</fullName>
    </recommendedName>
</protein>
<dbReference type="GO" id="GO:0007219">
    <property type="term" value="P:Notch signaling pathway"/>
    <property type="evidence" value="ECO:0007669"/>
    <property type="project" value="InterPro"/>
</dbReference>
<evidence type="ECO:0000256" key="4">
    <source>
        <dbReference type="ARBA" id="ARBA00023157"/>
    </source>
</evidence>
<dbReference type="PROSITE" id="PS51051">
    <property type="entry name" value="DSL"/>
    <property type="match status" value="1"/>
</dbReference>
<proteinExistence type="predicted"/>
<dbReference type="PANTHER" id="PTHR22669">
    <property type="entry name" value="DELTA/SERRATE/LAG-2 DOMAIN PROTEIN"/>
    <property type="match status" value="1"/>
</dbReference>
<dbReference type="AlphaFoldDB" id="A0A6A5GVP8"/>
<evidence type="ECO:0000259" key="10">
    <source>
        <dbReference type="PROSITE" id="PS51051"/>
    </source>
</evidence>
<dbReference type="GO" id="GO:0005886">
    <property type="term" value="C:plasma membrane"/>
    <property type="evidence" value="ECO:0007669"/>
    <property type="project" value="TreeGrafter"/>
</dbReference>
<feature type="domain" description="DSL" evidence="10">
    <location>
        <begin position="121"/>
        <end position="165"/>
    </location>
</feature>
<evidence type="ECO:0000313" key="12">
    <source>
        <dbReference type="Proteomes" id="UP000483820"/>
    </source>
</evidence>
<comment type="caution">
    <text evidence="5">Lacks conserved residue(s) required for the propagation of feature annotation.</text>
</comment>
<keyword evidence="3 7" id="KW-0677">Repeat</keyword>
<dbReference type="InterPro" id="IPR039178">
    <property type="entry name" value="Lag2"/>
</dbReference>
<dbReference type="InterPro" id="IPR000742">
    <property type="entry name" value="EGF"/>
</dbReference>
<dbReference type="PANTHER" id="PTHR22669:SF1">
    <property type="entry name" value="DELTA-LIKE PROTEIN DSL-1"/>
    <property type="match status" value="1"/>
</dbReference>
<name>A0A6A5GVP8_CAERE</name>
<keyword evidence="7" id="KW-0812">Transmembrane</keyword>
<comment type="function">
    <text evidence="7">Putative Notch ligand involved in the mediation of Notch signaling.</text>
</comment>
<evidence type="ECO:0000256" key="2">
    <source>
        <dbReference type="ARBA" id="ARBA00022536"/>
    </source>
</evidence>
<dbReference type="Pfam" id="PF01414">
    <property type="entry name" value="DSL"/>
    <property type="match status" value="1"/>
</dbReference>
<evidence type="ECO:0000256" key="1">
    <source>
        <dbReference type="ARBA" id="ARBA00022473"/>
    </source>
</evidence>
<dbReference type="PROSITE" id="PS01186">
    <property type="entry name" value="EGF_2"/>
    <property type="match status" value="1"/>
</dbReference>
<feature type="disulfide bond" evidence="6">
    <location>
        <begin position="156"/>
        <end position="165"/>
    </location>
</feature>
<dbReference type="KEGG" id="crq:GCK72_015688"/>
<feature type="disulfide bond" evidence="5">
    <location>
        <begin position="202"/>
        <end position="211"/>
    </location>
</feature>